<proteinExistence type="predicted"/>
<evidence type="ECO:0000313" key="2">
    <source>
        <dbReference type="Proteomes" id="UP000800235"/>
    </source>
</evidence>
<dbReference type="AlphaFoldDB" id="A0A9P4NPN9"/>
<gene>
    <name evidence="1" type="ORF">EJ08DRAFT_278512</name>
</gene>
<organism evidence="1 2">
    <name type="scientific">Tothia fuscella</name>
    <dbReference type="NCBI Taxonomy" id="1048955"/>
    <lineage>
        <taxon>Eukaryota</taxon>
        <taxon>Fungi</taxon>
        <taxon>Dikarya</taxon>
        <taxon>Ascomycota</taxon>
        <taxon>Pezizomycotina</taxon>
        <taxon>Dothideomycetes</taxon>
        <taxon>Pleosporomycetidae</taxon>
        <taxon>Venturiales</taxon>
        <taxon>Cylindrosympodiaceae</taxon>
        <taxon>Tothia</taxon>
    </lineage>
</organism>
<accession>A0A9P4NPN9</accession>
<reference evidence="1" key="1">
    <citation type="journal article" date="2020" name="Stud. Mycol.">
        <title>101 Dothideomycetes genomes: a test case for predicting lifestyles and emergence of pathogens.</title>
        <authorList>
            <person name="Haridas S."/>
            <person name="Albert R."/>
            <person name="Binder M."/>
            <person name="Bloem J."/>
            <person name="Labutti K."/>
            <person name="Salamov A."/>
            <person name="Andreopoulos B."/>
            <person name="Baker S."/>
            <person name="Barry K."/>
            <person name="Bills G."/>
            <person name="Bluhm B."/>
            <person name="Cannon C."/>
            <person name="Castanera R."/>
            <person name="Culley D."/>
            <person name="Daum C."/>
            <person name="Ezra D."/>
            <person name="Gonzalez J."/>
            <person name="Henrissat B."/>
            <person name="Kuo A."/>
            <person name="Liang C."/>
            <person name="Lipzen A."/>
            <person name="Lutzoni F."/>
            <person name="Magnuson J."/>
            <person name="Mondo S."/>
            <person name="Nolan M."/>
            <person name="Ohm R."/>
            <person name="Pangilinan J."/>
            <person name="Park H.-J."/>
            <person name="Ramirez L."/>
            <person name="Alfaro M."/>
            <person name="Sun H."/>
            <person name="Tritt A."/>
            <person name="Yoshinaga Y."/>
            <person name="Zwiers L.-H."/>
            <person name="Turgeon B."/>
            <person name="Goodwin S."/>
            <person name="Spatafora J."/>
            <person name="Crous P."/>
            <person name="Grigoriev I."/>
        </authorList>
    </citation>
    <scope>NUCLEOTIDE SEQUENCE</scope>
    <source>
        <strain evidence="1">CBS 130266</strain>
    </source>
</reference>
<dbReference type="Proteomes" id="UP000800235">
    <property type="component" value="Unassembled WGS sequence"/>
</dbReference>
<sequence>MRLRILASRIVTHSSPQIFLNIQTSFSRPLKQSSMLKIHNGRCKYLHGMRRHSFARLTIISTADLTSGYPNVRSYFAYQKFSCSVGDGCHEDLAATLEHSKNDPSPRNVVNMFLCCTNHLIELCVLTFIIPACTLEEACLFQFGMSLLCLSPGKINRLSLLEASRML</sequence>
<name>A0A9P4NPN9_9PEZI</name>
<evidence type="ECO:0000313" key="1">
    <source>
        <dbReference type="EMBL" id="KAF2429421.1"/>
    </source>
</evidence>
<dbReference type="EMBL" id="MU007047">
    <property type="protein sequence ID" value="KAF2429421.1"/>
    <property type="molecule type" value="Genomic_DNA"/>
</dbReference>
<keyword evidence="2" id="KW-1185">Reference proteome</keyword>
<protein>
    <submittedName>
        <fullName evidence="1">Uncharacterized protein</fullName>
    </submittedName>
</protein>
<comment type="caution">
    <text evidence="1">The sequence shown here is derived from an EMBL/GenBank/DDBJ whole genome shotgun (WGS) entry which is preliminary data.</text>
</comment>